<reference evidence="1 2" key="1">
    <citation type="submission" date="2023-11" db="EMBL/GenBank/DDBJ databases">
        <authorList>
            <person name="Val-Calvo J."/>
            <person name="Scortti M."/>
            <person name="Vazquez-Boland J."/>
        </authorList>
    </citation>
    <scope>NUCLEOTIDE SEQUENCE [LARGE SCALE GENOMIC DNA]</scope>
    <source>
        <strain evidence="1 2">DSM 46662</strain>
    </source>
</reference>
<evidence type="ECO:0000313" key="1">
    <source>
        <dbReference type="EMBL" id="MFM1728742.1"/>
    </source>
</evidence>
<keyword evidence="2" id="KW-1185">Reference proteome</keyword>
<dbReference type="Proteomes" id="UP001629744">
    <property type="component" value="Unassembled WGS sequence"/>
</dbReference>
<protein>
    <submittedName>
        <fullName evidence="1">Uncharacterized protein</fullName>
    </submittedName>
</protein>
<sequence length="64" mass="6982">MSYVHARPIHVVLARPEPAPSAALERYELMERIDPDHIYSGLGVAITAFAGTSRTPESPLQPTP</sequence>
<proteinExistence type="predicted"/>
<accession>A0ABW9FTN3</accession>
<evidence type="ECO:0000313" key="2">
    <source>
        <dbReference type="Proteomes" id="UP001629744"/>
    </source>
</evidence>
<gene>
    <name evidence="1" type="ORF">ABEU19_002235</name>
</gene>
<dbReference type="EMBL" id="JBDLNU010000002">
    <property type="protein sequence ID" value="MFM1728742.1"/>
    <property type="molecule type" value="Genomic_DNA"/>
</dbReference>
<comment type="caution">
    <text evidence="1">The sequence shown here is derived from an EMBL/GenBank/DDBJ whole genome shotgun (WGS) entry which is preliminary data.</text>
</comment>
<organism evidence="1 2">
    <name type="scientific">Prescottella soli</name>
    <dbReference type="NCBI Taxonomy" id="1543852"/>
    <lineage>
        <taxon>Bacteria</taxon>
        <taxon>Bacillati</taxon>
        <taxon>Actinomycetota</taxon>
        <taxon>Actinomycetes</taxon>
        <taxon>Mycobacteriales</taxon>
        <taxon>Nocardiaceae</taxon>
        <taxon>Prescottella</taxon>
    </lineage>
</organism>
<name>A0ABW9FTN3_9NOCA</name>
<dbReference type="RefSeq" id="WP_348605104.1">
    <property type="nucleotide sequence ID" value="NZ_CP157276.1"/>
</dbReference>